<dbReference type="OrthoDB" id="2896642at2759"/>
<feature type="chain" id="PRO_5034730539" description="SMP-30/Gluconolactonase/LRE-like region domain-containing protein" evidence="1">
    <location>
        <begin position="20"/>
        <end position="334"/>
    </location>
</feature>
<accession>A0A8H7CRT5</accession>
<feature type="signal peptide" evidence="1">
    <location>
        <begin position="1"/>
        <end position="19"/>
    </location>
</feature>
<sequence>MFTLILSLLILGSVIPAWARPIAGSSPSSTTFQTQIIYQSPNSLFLENIAVRNSSDLLLTSVFSPTLFTLNSNVINGTLNPVHTFPNATSLTGITEYLPGVFAVAASVTNTTTRESVPGSTIVWSVDFNGQSPAVQPLAQLPGNASANGLTSISSPTSNKALVLAADSEVGAIWQINASTGDTNLVIQDASMLPNAPPPALGINGVHVDLASRSLFFTNSAQGTFSRLAFRMENGNVTPVGGVETMANILSTGQPDDFALDRQGRAWVAVHPGALVLLSPSKNAGNLTQITAVGNAQGTDPELEQPTSAAFGPGNILYVTTGVGQVVTVDTSQA</sequence>
<dbReference type="PANTHER" id="PTHR42060">
    <property type="entry name" value="NHL REPEAT-CONTAINING PROTEIN-RELATED"/>
    <property type="match status" value="1"/>
</dbReference>
<evidence type="ECO:0000313" key="4">
    <source>
        <dbReference type="Proteomes" id="UP000623467"/>
    </source>
</evidence>
<evidence type="ECO:0000259" key="2">
    <source>
        <dbReference type="Pfam" id="PF08450"/>
    </source>
</evidence>
<dbReference type="EMBL" id="JACAZH010000020">
    <property type="protein sequence ID" value="KAF7345133.1"/>
    <property type="molecule type" value="Genomic_DNA"/>
</dbReference>
<reference evidence="3" key="1">
    <citation type="submission" date="2020-05" db="EMBL/GenBank/DDBJ databases">
        <title>Mycena genomes resolve the evolution of fungal bioluminescence.</title>
        <authorList>
            <person name="Tsai I.J."/>
        </authorList>
    </citation>
    <scope>NUCLEOTIDE SEQUENCE</scope>
    <source>
        <strain evidence="3">160909Yilan</strain>
    </source>
</reference>
<feature type="domain" description="SMP-30/Gluconolactonase/LRE-like region" evidence="2">
    <location>
        <begin position="202"/>
        <end position="321"/>
    </location>
</feature>
<organism evidence="3 4">
    <name type="scientific">Mycena sanguinolenta</name>
    <dbReference type="NCBI Taxonomy" id="230812"/>
    <lineage>
        <taxon>Eukaryota</taxon>
        <taxon>Fungi</taxon>
        <taxon>Dikarya</taxon>
        <taxon>Basidiomycota</taxon>
        <taxon>Agaricomycotina</taxon>
        <taxon>Agaricomycetes</taxon>
        <taxon>Agaricomycetidae</taxon>
        <taxon>Agaricales</taxon>
        <taxon>Marasmiineae</taxon>
        <taxon>Mycenaceae</taxon>
        <taxon>Mycena</taxon>
    </lineage>
</organism>
<dbReference type="InterPro" id="IPR011042">
    <property type="entry name" value="6-blade_b-propeller_TolB-like"/>
</dbReference>
<dbReference type="Gene3D" id="2.120.10.30">
    <property type="entry name" value="TolB, C-terminal domain"/>
    <property type="match status" value="1"/>
</dbReference>
<evidence type="ECO:0000313" key="3">
    <source>
        <dbReference type="EMBL" id="KAF7345133.1"/>
    </source>
</evidence>
<dbReference type="InterPro" id="IPR013658">
    <property type="entry name" value="SGL"/>
</dbReference>
<gene>
    <name evidence="3" type="ORF">MSAN_01889400</name>
</gene>
<dbReference type="PANTHER" id="PTHR42060:SF1">
    <property type="entry name" value="NHL REPEAT-CONTAINING PROTEIN"/>
    <property type="match status" value="1"/>
</dbReference>
<evidence type="ECO:0000256" key="1">
    <source>
        <dbReference type="SAM" id="SignalP"/>
    </source>
</evidence>
<dbReference type="SUPFAM" id="SSF63829">
    <property type="entry name" value="Calcium-dependent phosphotriesterase"/>
    <property type="match status" value="1"/>
</dbReference>
<protein>
    <recommendedName>
        <fullName evidence="2">SMP-30/Gluconolactonase/LRE-like region domain-containing protein</fullName>
    </recommendedName>
</protein>
<keyword evidence="1" id="KW-0732">Signal</keyword>
<name>A0A8H7CRT5_9AGAR</name>
<dbReference type="InterPro" id="IPR052998">
    <property type="entry name" value="Hetero-Diels-Alderase-like"/>
</dbReference>
<comment type="caution">
    <text evidence="3">The sequence shown here is derived from an EMBL/GenBank/DDBJ whole genome shotgun (WGS) entry which is preliminary data.</text>
</comment>
<proteinExistence type="predicted"/>
<dbReference type="Proteomes" id="UP000623467">
    <property type="component" value="Unassembled WGS sequence"/>
</dbReference>
<dbReference type="Pfam" id="PF08450">
    <property type="entry name" value="SGL"/>
    <property type="match status" value="1"/>
</dbReference>
<dbReference type="AlphaFoldDB" id="A0A8H7CRT5"/>
<keyword evidence="4" id="KW-1185">Reference proteome</keyword>